<keyword evidence="2 4" id="KW-0238">DNA-binding</keyword>
<dbReference type="Pfam" id="PF00440">
    <property type="entry name" value="TetR_N"/>
    <property type="match status" value="1"/>
</dbReference>
<dbReference type="InterPro" id="IPR011075">
    <property type="entry name" value="TetR_C"/>
</dbReference>
<dbReference type="Gene3D" id="1.10.357.10">
    <property type="entry name" value="Tetracycline Repressor, domain 2"/>
    <property type="match status" value="1"/>
</dbReference>
<keyword evidence="3" id="KW-0804">Transcription</keyword>
<evidence type="ECO:0000256" key="1">
    <source>
        <dbReference type="ARBA" id="ARBA00023015"/>
    </source>
</evidence>
<evidence type="ECO:0000313" key="6">
    <source>
        <dbReference type="EMBL" id="OGG93744.1"/>
    </source>
</evidence>
<evidence type="ECO:0000256" key="2">
    <source>
        <dbReference type="ARBA" id="ARBA00023125"/>
    </source>
</evidence>
<gene>
    <name evidence="6" type="ORF">A2527_11520</name>
</gene>
<feature type="domain" description="HTH tetR-type" evidence="5">
    <location>
        <begin position="5"/>
        <end position="65"/>
    </location>
</feature>
<dbReference type="PANTHER" id="PTHR47506">
    <property type="entry name" value="TRANSCRIPTIONAL REGULATORY PROTEIN"/>
    <property type="match status" value="1"/>
</dbReference>
<reference evidence="6 7" key="1">
    <citation type="journal article" date="2016" name="Nat. Commun.">
        <title>Thousands of microbial genomes shed light on interconnected biogeochemical processes in an aquifer system.</title>
        <authorList>
            <person name="Anantharaman K."/>
            <person name="Brown C.T."/>
            <person name="Hug L.A."/>
            <person name="Sharon I."/>
            <person name="Castelle C.J."/>
            <person name="Probst A.J."/>
            <person name="Thomas B.C."/>
            <person name="Singh A."/>
            <person name="Wilkins M.J."/>
            <person name="Karaoz U."/>
            <person name="Brodie E.L."/>
            <person name="Williams K.H."/>
            <person name="Hubbard S.S."/>
            <person name="Banfield J.F."/>
        </authorList>
    </citation>
    <scope>NUCLEOTIDE SEQUENCE [LARGE SCALE GENOMIC DNA]</scope>
</reference>
<dbReference type="Pfam" id="PF16925">
    <property type="entry name" value="TetR_C_13"/>
    <property type="match status" value="1"/>
</dbReference>
<name>A0A1F6G6J9_9PROT</name>
<dbReference type="SUPFAM" id="SSF46689">
    <property type="entry name" value="Homeodomain-like"/>
    <property type="match status" value="1"/>
</dbReference>
<dbReference type="Proteomes" id="UP000178449">
    <property type="component" value="Unassembled WGS sequence"/>
</dbReference>
<evidence type="ECO:0000259" key="5">
    <source>
        <dbReference type="PROSITE" id="PS50977"/>
    </source>
</evidence>
<protein>
    <recommendedName>
        <fullName evidence="5">HTH tetR-type domain-containing protein</fullName>
    </recommendedName>
</protein>
<dbReference type="InterPro" id="IPR009057">
    <property type="entry name" value="Homeodomain-like_sf"/>
</dbReference>
<feature type="DNA-binding region" description="H-T-H motif" evidence="4">
    <location>
        <begin position="28"/>
        <end position="47"/>
    </location>
</feature>
<dbReference type="PROSITE" id="PS50977">
    <property type="entry name" value="HTH_TETR_2"/>
    <property type="match status" value="1"/>
</dbReference>
<dbReference type="InterPro" id="IPR036271">
    <property type="entry name" value="Tet_transcr_reg_TetR-rel_C_sf"/>
</dbReference>
<dbReference type="PANTHER" id="PTHR47506:SF3">
    <property type="entry name" value="HTH-TYPE TRANSCRIPTIONAL REGULATOR LMRA"/>
    <property type="match status" value="1"/>
</dbReference>
<dbReference type="STRING" id="1817772.A2527_11520"/>
<evidence type="ECO:0000256" key="4">
    <source>
        <dbReference type="PROSITE-ProRule" id="PRU00335"/>
    </source>
</evidence>
<keyword evidence="1" id="KW-0805">Transcription regulation</keyword>
<dbReference type="EMBL" id="MFNE01000046">
    <property type="protein sequence ID" value="OGG93744.1"/>
    <property type="molecule type" value="Genomic_DNA"/>
</dbReference>
<organism evidence="6 7">
    <name type="scientific">Candidatus Lambdaproteobacteria bacterium RIFOXYD2_FULL_50_16</name>
    <dbReference type="NCBI Taxonomy" id="1817772"/>
    <lineage>
        <taxon>Bacteria</taxon>
        <taxon>Pseudomonadati</taxon>
        <taxon>Pseudomonadota</taxon>
        <taxon>Candidatus Lambdaproteobacteria</taxon>
    </lineage>
</organism>
<dbReference type="AlphaFoldDB" id="A0A1F6G6J9"/>
<evidence type="ECO:0000313" key="7">
    <source>
        <dbReference type="Proteomes" id="UP000178449"/>
    </source>
</evidence>
<dbReference type="InterPro" id="IPR001647">
    <property type="entry name" value="HTH_TetR"/>
</dbReference>
<dbReference type="GO" id="GO:0003677">
    <property type="term" value="F:DNA binding"/>
    <property type="evidence" value="ECO:0007669"/>
    <property type="project" value="UniProtKB-UniRule"/>
</dbReference>
<accession>A0A1F6G6J9</accession>
<comment type="caution">
    <text evidence="6">The sequence shown here is derived from an EMBL/GenBank/DDBJ whole genome shotgun (WGS) entry which is preliminary data.</text>
</comment>
<sequence>MGKAERTRQYIIEKAAPLFNRKGYAGTSMSDLTQALGMTKGAIYGNFKDKDEVAIEAFKFNLAFINRSFESEQSQSPTGTAKLMSYARAYRKIYKEVLLNGGCPILNTAAEADDTHPKLHHLARQAIIQWKRRLVSLVEAGKAEGALDADTDAHRFAETVIALFEGGGVMAKVTGQESYMESALTEIEELIEAIEA</sequence>
<dbReference type="PRINTS" id="PR00455">
    <property type="entry name" value="HTHTETR"/>
</dbReference>
<proteinExistence type="predicted"/>
<evidence type="ECO:0000256" key="3">
    <source>
        <dbReference type="ARBA" id="ARBA00023163"/>
    </source>
</evidence>
<dbReference type="SUPFAM" id="SSF48498">
    <property type="entry name" value="Tetracyclin repressor-like, C-terminal domain"/>
    <property type="match status" value="1"/>
</dbReference>